<organism evidence="2">
    <name type="scientific">Amphimedon queenslandica</name>
    <name type="common">Sponge</name>
    <dbReference type="NCBI Taxonomy" id="400682"/>
    <lineage>
        <taxon>Eukaryota</taxon>
        <taxon>Metazoa</taxon>
        <taxon>Porifera</taxon>
        <taxon>Demospongiae</taxon>
        <taxon>Heteroscleromorpha</taxon>
        <taxon>Haplosclerida</taxon>
        <taxon>Niphatidae</taxon>
        <taxon>Amphimedon</taxon>
    </lineage>
</organism>
<evidence type="ECO:0000256" key="1">
    <source>
        <dbReference type="SAM" id="Phobius"/>
    </source>
</evidence>
<proteinExistence type="predicted"/>
<dbReference type="AlphaFoldDB" id="A0A1X7T8Q8"/>
<keyword evidence="1" id="KW-0812">Transmembrane</keyword>
<reference evidence="2" key="1">
    <citation type="submission" date="2017-05" db="UniProtKB">
        <authorList>
            <consortium name="EnsemblMetazoa"/>
        </authorList>
    </citation>
    <scope>IDENTIFICATION</scope>
</reference>
<dbReference type="OrthoDB" id="370884at2759"/>
<dbReference type="InParanoid" id="A0A1X7T8Q8"/>
<dbReference type="EnsemblMetazoa" id="Aqu2.1.10790_001">
    <property type="protein sequence ID" value="Aqu2.1.10790_001"/>
    <property type="gene ID" value="Aqu2.1.10790"/>
</dbReference>
<keyword evidence="1" id="KW-0472">Membrane</keyword>
<name>A0A1X7T8Q8_AMPQE</name>
<feature type="transmembrane region" description="Helical" evidence="1">
    <location>
        <begin position="20"/>
        <end position="45"/>
    </location>
</feature>
<evidence type="ECO:0000313" key="2">
    <source>
        <dbReference type="EnsemblMetazoa" id="Aqu2.1.10790_001"/>
    </source>
</evidence>
<accession>A0A1X7T8Q8</accession>
<sequence length="72" mass="8346">MWLILLSIFTFNELKEVGLTASILSLLFLVLYGILIMVQFFAMIFHRVVTLSHYIARLNQDMPVENDENSIV</sequence>
<protein>
    <submittedName>
        <fullName evidence="2">Uncharacterized protein</fullName>
    </submittedName>
</protein>
<keyword evidence="1" id="KW-1133">Transmembrane helix</keyword>